<dbReference type="Pfam" id="PF14686">
    <property type="entry name" value="fn3_3"/>
    <property type="match status" value="1"/>
</dbReference>
<sequence>MDNGIVQVTISSPDRIVTGIQYNGVDNLLEVEDEEVNRGFKGASFKVVVQNEDQVEVHIASKFMGFYSYAIFEHLEEWPPFNLPQISLRGRSRQQANSCLCQMTGYRTEDNLGSRTACRSSGAGVDDKYQYSSENKDLKVHGVGFWQITPSGEFRSGGPVKQNLTSHVGPYCLAMFLSAHYAGEDLVLKLNPGEPWKKGLQMQRETKNWPYSFPASDDFPKSDQQGKVCGRLKVQDRYVSYESIPANGAYIGLAPTGDVGSWLRECKCYQFWTKADKDGNPIIDNIRSGAYNVYAWVPGFIGDYRYDLEINITEGCSIDVGDLISEPPRDGPTLCEIGIPDRSAAEFCIPDPDPNYINKLYVNHPDRYRQYGLWERYGDLYPDEDLVFTIGVSQYIKDWFFTQVNRKKKDGTYQATTWQIKFTLQDVDRTGTYKLLLALATAHLA</sequence>
<name>A0A6A2WII8_HIBSY</name>
<evidence type="ECO:0000256" key="1">
    <source>
        <dbReference type="ARBA" id="ARBA00022729"/>
    </source>
</evidence>
<dbReference type="InterPro" id="IPR013784">
    <property type="entry name" value="Carb-bd-like_fold"/>
</dbReference>
<comment type="caution">
    <text evidence="4">The sequence shown here is derived from an EMBL/GenBank/DDBJ whole genome shotgun (WGS) entry which is preliminary data.</text>
</comment>
<reference evidence="4" key="1">
    <citation type="submission" date="2019-09" db="EMBL/GenBank/DDBJ databases">
        <title>Draft genome information of white flower Hibiscus syriacus.</title>
        <authorList>
            <person name="Kim Y.-M."/>
        </authorList>
    </citation>
    <scope>NUCLEOTIDE SEQUENCE [LARGE SCALE GENOMIC DNA]</scope>
    <source>
        <strain evidence="4">YM2019G1</strain>
    </source>
</reference>
<dbReference type="Pfam" id="PF06045">
    <property type="entry name" value="Rhamnogal_lyase"/>
    <property type="match status" value="2"/>
</dbReference>
<dbReference type="InterPro" id="IPR029413">
    <property type="entry name" value="RG-lyase_II"/>
</dbReference>
<dbReference type="FunFam" id="2.60.40.1120:FF:000033">
    <property type="entry name" value="Rhamnogalacturonate lyase B"/>
    <property type="match status" value="1"/>
</dbReference>
<feature type="domain" description="Rhamnogalacturonan lyase" evidence="2">
    <location>
        <begin position="334"/>
        <end position="443"/>
    </location>
</feature>
<evidence type="ECO:0000259" key="3">
    <source>
        <dbReference type="Pfam" id="PF14686"/>
    </source>
</evidence>
<organism evidence="4 5">
    <name type="scientific">Hibiscus syriacus</name>
    <name type="common">Rose of Sharon</name>
    <dbReference type="NCBI Taxonomy" id="106335"/>
    <lineage>
        <taxon>Eukaryota</taxon>
        <taxon>Viridiplantae</taxon>
        <taxon>Streptophyta</taxon>
        <taxon>Embryophyta</taxon>
        <taxon>Tracheophyta</taxon>
        <taxon>Spermatophyta</taxon>
        <taxon>Magnoliopsida</taxon>
        <taxon>eudicotyledons</taxon>
        <taxon>Gunneridae</taxon>
        <taxon>Pentapetalae</taxon>
        <taxon>rosids</taxon>
        <taxon>malvids</taxon>
        <taxon>Malvales</taxon>
        <taxon>Malvaceae</taxon>
        <taxon>Malvoideae</taxon>
        <taxon>Hibiscus</taxon>
    </lineage>
</organism>
<dbReference type="SUPFAM" id="SSF49452">
    <property type="entry name" value="Starch-binding domain-like"/>
    <property type="match status" value="1"/>
</dbReference>
<dbReference type="SUPFAM" id="SSF49785">
    <property type="entry name" value="Galactose-binding domain-like"/>
    <property type="match status" value="1"/>
</dbReference>
<keyword evidence="1" id="KW-0732">Signal</keyword>
<evidence type="ECO:0000313" key="5">
    <source>
        <dbReference type="Proteomes" id="UP000436088"/>
    </source>
</evidence>
<dbReference type="PANTHER" id="PTHR32018">
    <property type="entry name" value="RHAMNOGALACTURONATE LYASE FAMILY PROTEIN"/>
    <property type="match status" value="1"/>
</dbReference>
<dbReference type="InterPro" id="IPR029411">
    <property type="entry name" value="RG-lyase_III"/>
</dbReference>
<proteinExistence type="predicted"/>
<feature type="domain" description="Rhamnogalacturonan lyase" evidence="3">
    <location>
        <begin position="247"/>
        <end position="319"/>
    </location>
</feature>
<dbReference type="InterPro" id="IPR008979">
    <property type="entry name" value="Galactose-bd-like_sf"/>
</dbReference>
<dbReference type="CDD" id="cd10316">
    <property type="entry name" value="RGL4_M"/>
    <property type="match status" value="1"/>
</dbReference>
<dbReference type="Pfam" id="PF14683">
    <property type="entry name" value="CBM-like"/>
    <property type="match status" value="1"/>
</dbReference>
<dbReference type="Proteomes" id="UP000436088">
    <property type="component" value="Unassembled WGS sequence"/>
</dbReference>
<evidence type="ECO:0000259" key="2">
    <source>
        <dbReference type="Pfam" id="PF14683"/>
    </source>
</evidence>
<dbReference type="GO" id="GO:0016829">
    <property type="term" value="F:lyase activity"/>
    <property type="evidence" value="ECO:0007669"/>
    <property type="project" value="UniProtKB-KW"/>
</dbReference>
<accession>A0A6A2WII8</accession>
<dbReference type="InterPro" id="IPR051850">
    <property type="entry name" value="Polysacch_Lyase_4"/>
</dbReference>
<dbReference type="InterPro" id="IPR010325">
    <property type="entry name" value="Rhamnogal_lyase"/>
</dbReference>
<keyword evidence="5" id="KW-1185">Reference proteome</keyword>
<dbReference type="PANTHER" id="PTHR32018:SF16">
    <property type="entry name" value="RHAMNOGALACTURONAN ENDOLYASE"/>
    <property type="match status" value="1"/>
</dbReference>
<gene>
    <name evidence="4" type="ORF">F3Y22_tig00116970pilonHSYRG00026</name>
</gene>
<dbReference type="AlphaFoldDB" id="A0A6A2WII8"/>
<dbReference type="GO" id="GO:0030246">
    <property type="term" value="F:carbohydrate binding"/>
    <property type="evidence" value="ECO:0007669"/>
    <property type="project" value="InterPro"/>
</dbReference>
<evidence type="ECO:0000313" key="4">
    <source>
        <dbReference type="EMBL" id="KAE8658678.1"/>
    </source>
</evidence>
<keyword evidence="4" id="KW-0456">Lyase</keyword>
<dbReference type="EMBL" id="VEPZ02001743">
    <property type="protein sequence ID" value="KAE8658678.1"/>
    <property type="molecule type" value="Genomic_DNA"/>
</dbReference>
<protein>
    <submittedName>
        <fullName evidence="4">Rhamnogalacturonate lyase family protein</fullName>
    </submittedName>
</protein>